<evidence type="ECO:0000313" key="7">
    <source>
        <dbReference type="EMBL" id="KAH0222345.1"/>
    </source>
</evidence>
<name>A0A9P8GIM0_AURME</name>
<comment type="subcellular location">
    <subcellularLocation>
        <location evidence="1">Membrane</location>
        <topology evidence="1">Multi-pass membrane protein</topology>
    </subcellularLocation>
</comment>
<dbReference type="EMBL" id="JAHFYH010000028">
    <property type="protein sequence ID" value="KAH0222345.1"/>
    <property type="molecule type" value="Genomic_DNA"/>
</dbReference>
<dbReference type="PANTHER" id="PTHR28668:SF1">
    <property type="entry name" value="TRANSMEMBRANE PROTEIN 234"/>
    <property type="match status" value="1"/>
</dbReference>
<dbReference type="Proteomes" id="UP000767238">
    <property type="component" value="Unassembled WGS sequence"/>
</dbReference>
<dbReference type="Pfam" id="PF10639">
    <property type="entry name" value="TMEM234"/>
    <property type="match status" value="1"/>
</dbReference>
<evidence type="ECO:0000256" key="4">
    <source>
        <dbReference type="ARBA" id="ARBA00022989"/>
    </source>
</evidence>
<comment type="similarity">
    <text evidence="2">Belongs to the TMEM234 family.</text>
</comment>
<keyword evidence="5 6" id="KW-0472">Membrane</keyword>
<keyword evidence="4 6" id="KW-1133">Transmembrane helix</keyword>
<evidence type="ECO:0000256" key="3">
    <source>
        <dbReference type="ARBA" id="ARBA00022692"/>
    </source>
</evidence>
<accession>A0A9P8GIM0</accession>
<gene>
    <name evidence="7" type="ORF">KCV03_g4694</name>
</gene>
<proteinExistence type="inferred from homology"/>
<dbReference type="InterPro" id="IPR037185">
    <property type="entry name" value="EmrE-like"/>
</dbReference>
<dbReference type="InterPro" id="IPR018908">
    <property type="entry name" value="TMEM234"/>
</dbReference>
<keyword evidence="3 6" id="KW-0812">Transmembrane</keyword>
<evidence type="ECO:0000313" key="8">
    <source>
        <dbReference type="Proteomes" id="UP000767238"/>
    </source>
</evidence>
<evidence type="ECO:0000256" key="6">
    <source>
        <dbReference type="SAM" id="Phobius"/>
    </source>
</evidence>
<dbReference type="AlphaFoldDB" id="A0A9P8GIM0"/>
<sequence length="241" mass="26555">MDPNPDTPATQSSPGLFRYVLGFLLVGAAWGLTTPFMRRAAVSSSSTSTPESRAWLKHPNTPWLKAKVWGVLYGVWDVLRNPAYAFPFLINVTGSVWFFLLIGQAELSLTVPITNSLAFLFTVLGEWWAEKKVITKDTWVGMALVLGGIGLCQLPPAVPDDSFRSRCRRRSYSNLDEAFPLGDDVLTGQPAERLSDLLARRRRQCERQSRAGPLNVTSGSSPGCARCNAPVRSAELWITVV</sequence>
<dbReference type="SUPFAM" id="SSF103481">
    <property type="entry name" value="Multidrug resistance efflux transporter EmrE"/>
    <property type="match status" value="1"/>
</dbReference>
<evidence type="ECO:0000256" key="1">
    <source>
        <dbReference type="ARBA" id="ARBA00004141"/>
    </source>
</evidence>
<evidence type="ECO:0000256" key="2">
    <source>
        <dbReference type="ARBA" id="ARBA00005977"/>
    </source>
</evidence>
<evidence type="ECO:0000256" key="5">
    <source>
        <dbReference type="ARBA" id="ARBA00023136"/>
    </source>
</evidence>
<reference evidence="7" key="2">
    <citation type="submission" date="2021-08" db="EMBL/GenBank/DDBJ databases">
        <authorList>
            <person name="Gostincar C."/>
            <person name="Sun X."/>
            <person name="Song Z."/>
            <person name="Gunde-Cimerman N."/>
        </authorList>
    </citation>
    <scope>NUCLEOTIDE SEQUENCE</scope>
    <source>
        <strain evidence="7">EXF-8016</strain>
    </source>
</reference>
<reference evidence="7" key="1">
    <citation type="journal article" date="2021" name="J Fungi (Basel)">
        <title>Virulence traits and population genomics of the black yeast Aureobasidium melanogenum.</title>
        <authorList>
            <person name="Cernosa A."/>
            <person name="Sun X."/>
            <person name="Gostincar C."/>
            <person name="Fang C."/>
            <person name="Gunde-Cimerman N."/>
            <person name="Song Z."/>
        </authorList>
    </citation>
    <scope>NUCLEOTIDE SEQUENCE</scope>
    <source>
        <strain evidence="7">EXF-8016</strain>
    </source>
</reference>
<dbReference type="Gene3D" id="1.10.3730.20">
    <property type="match status" value="1"/>
</dbReference>
<comment type="caution">
    <text evidence="7">The sequence shown here is derived from an EMBL/GenBank/DDBJ whole genome shotgun (WGS) entry which is preliminary data.</text>
</comment>
<feature type="transmembrane region" description="Helical" evidence="6">
    <location>
        <begin position="16"/>
        <end position="37"/>
    </location>
</feature>
<dbReference type="GO" id="GO:0016020">
    <property type="term" value="C:membrane"/>
    <property type="evidence" value="ECO:0007669"/>
    <property type="project" value="UniProtKB-SubCell"/>
</dbReference>
<feature type="non-terminal residue" evidence="7">
    <location>
        <position position="1"/>
    </location>
</feature>
<organism evidence="7 8">
    <name type="scientific">Aureobasidium melanogenum</name>
    <name type="common">Aureobasidium pullulans var. melanogenum</name>
    <dbReference type="NCBI Taxonomy" id="46634"/>
    <lineage>
        <taxon>Eukaryota</taxon>
        <taxon>Fungi</taxon>
        <taxon>Dikarya</taxon>
        <taxon>Ascomycota</taxon>
        <taxon>Pezizomycotina</taxon>
        <taxon>Dothideomycetes</taxon>
        <taxon>Dothideomycetidae</taxon>
        <taxon>Dothideales</taxon>
        <taxon>Saccotheciaceae</taxon>
        <taxon>Aureobasidium</taxon>
    </lineage>
</organism>
<feature type="transmembrane region" description="Helical" evidence="6">
    <location>
        <begin position="109"/>
        <end position="127"/>
    </location>
</feature>
<feature type="transmembrane region" description="Helical" evidence="6">
    <location>
        <begin position="83"/>
        <end position="103"/>
    </location>
</feature>
<evidence type="ECO:0008006" key="9">
    <source>
        <dbReference type="Google" id="ProtNLM"/>
    </source>
</evidence>
<dbReference type="OrthoDB" id="43458at2759"/>
<protein>
    <recommendedName>
        <fullName evidence="9">Integral membrane protein</fullName>
    </recommendedName>
</protein>
<dbReference type="PANTHER" id="PTHR28668">
    <property type="entry name" value="TRANSMEMBRANE PROTEIN 234"/>
    <property type="match status" value="1"/>
</dbReference>